<dbReference type="EMBL" id="CP003989">
    <property type="protein sequence ID" value="AGA35317.1"/>
    <property type="molecule type" value="Genomic_DNA"/>
</dbReference>
<feature type="transmembrane region" description="Helical" evidence="1">
    <location>
        <begin position="173"/>
        <end position="192"/>
    </location>
</feature>
<dbReference type="InterPro" id="IPR021338">
    <property type="entry name" value="DUF2953"/>
</dbReference>
<dbReference type="AlphaFoldDB" id="L0E241"/>
<dbReference type="HOGENOM" id="CLU_1354084_0_0_6"/>
<organism evidence="2 3">
    <name type="scientific">Thioalkalivibrio nitratireducens (strain DSM 14787 / UNIQEM 213 / ALEN2)</name>
    <dbReference type="NCBI Taxonomy" id="1255043"/>
    <lineage>
        <taxon>Bacteria</taxon>
        <taxon>Pseudomonadati</taxon>
        <taxon>Pseudomonadota</taxon>
        <taxon>Gammaproteobacteria</taxon>
        <taxon>Chromatiales</taxon>
        <taxon>Ectothiorhodospiraceae</taxon>
        <taxon>Thioalkalivibrio</taxon>
    </lineage>
</organism>
<accession>L0E241</accession>
<keyword evidence="1" id="KW-0812">Transmembrane</keyword>
<gene>
    <name evidence="2" type="ordered locus">TVNIR_3689</name>
</gene>
<dbReference type="OrthoDB" id="7063828at2"/>
<keyword evidence="1" id="KW-0472">Membrane</keyword>
<dbReference type="Pfam" id="PF11167">
    <property type="entry name" value="DUF2953"/>
    <property type="match status" value="1"/>
</dbReference>
<evidence type="ECO:0000313" key="2">
    <source>
        <dbReference type="EMBL" id="AGA35317.1"/>
    </source>
</evidence>
<keyword evidence="3" id="KW-1185">Reference proteome</keyword>
<reference evidence="2" key="1">
    <citation type="submission" date="2015-12" db="EMBL/GenBank/DDBJ databases">
        <authorList>
            <person name="Tikhonova T.V."/>
            <person name="Pavlov A.R."/>
            <person name="Beletsky A.V."/>
            <person name="Mardanov A.V."/>
            <person name="Sorokin D.Y."/>
            <person name="Ravin N.V."/>
            <person name="Popov V.O."/>
        </authorList>
    </citation>
    <scope>NUCLEOTIDE SEQUENCE</scope>
    <source>
        <strain evidence="2">DSM 14787</strain>
    </source>
</reference>
<dbReference type="Proteomes" id="UP000010809">
    <property type="component" value="Chromosome"/>
</dbReference>
<dbReference type="PATRIC" id="fig|1255043.3.peg.3723"/>
<dbReference type="eggNOG" id="ENOG5032X98">
    <property type="taxonomic scope" value="Bacteria"/>
</dbReference>
<evidence type="ECO:0008006" key="4">
    <source>
        <dbReference type="Google" id="ProtNLM"/>
    </source>
</evidence>
<name>L0E241_THIND</name>
<dbReference type="STRING" id="1255043.TVNIR_3689"/>
<dbReference type="RefSeq" id="WP_015260410.1">
    <property type="nucleotide sequence ID" value="NC_019902.2"/>
</dbReference>
<keyword evidence="1" id="KW-1133">Transmembrane helix</keyword>
<sequence>MAGAILAVVLVVAATVVGLLVIPVTFTFRVVWPETAGNELRLTWAFGLVNVRVPTGVGAPPAMTDAGAHARSVGRAAKRRRARTPNLFAALRQKPFRQRVLRLAMDLWRAVDRRNLRLDLRIGTGDPAETGQLWAVVGPISGILQNIEGGRVRIVPEFVDAVFDFDGSGRLRVIPLQVLAIAAGLVFSPPIWRGLRAMRAGG</sequence>
<protein>
    <recommendedName>
        <fullName evidence="4">DUF2953 domain-containing protein</fullName>
    </recommendedName>
</protein>
<feature type="transmembrane region" description="Helical" evidence="1">
    <location>
        <begin position="6"/>
        <end position="32"/>
    </location>
</feature>
<dbReference type="KEGG" id="tni:TVNIR_3689"/>
<evidence type="ECO:0000256" key="1">
    <source>
        <dbReference type="SAM" id="Phobius"/>
    </source>
</evidence>
<proteinExistence type="predicted"/>
<evidence type="ECO:0000313" key="3">
    <source>
        <dbReference type="Proteomes" id="UP000010809"/>
    </source>
</evidence>